<dbReference type="PANTHER" id="PTHR24220:SF376">
    <property type="entry name" value="ABC TRANSPORTER"/>
    <property type="match status" value="1"/>
</dbReference>
<dbReference type="SUPFAM" id="SSF52540">
    <property type="entry name" value="P-loop containing nucleoside triphosphate hydrolases"/>
    <property type="match status" value="1"/>
</dbReference>
<dbReference type="InterPro" id="IPR003439">
    <property type="entry name" value="ABC_transporter-like_ATP-bd"/>
</dbReference>
<evidence type="ECO:0000313" key="6">
    <source>
        <dbReference type="EMBL" id="THV12375.1"/>
    </source>
</evidence>
<dbReference type="NCBIfam" id="TIGR02982">
    <property type="entry name" value="heterocyst_DevA"/>
    <property type="match status" value="1"/>
</dbReference>
<feature type="domain" description="ABC transporter" evidence="5">
    <location>
        <begin position="8"/>
        <end position="237"/>
    </location>
</feature>
<dbReference type="InterPro" id="IPR014324">
    <property type="entry name" value="ABC_heterocyst_DevA"/>
</dbReference>
<evidence type="ECO:0000256" key="4">
    <source>
        <dbReference type="ARBA" id="ARBA00022840"/>
    </source>
</evidence>
<comment type="caution">
    <text evidence="6">The sequence shown here is derived from an EMBL/GenBank/DDBJ whole genome shotgun (WGS) entry which is preliminary data.</text>
</comment>
<dbReference type="GO" id="GO:0005524">
    <property type="term" value="F:ATP binding"/>
    <property type="evidence" value="ECO:0007669"/>
    <property type="project" value="UniProtKB-KW"/>
</dbReference>
<organism evidence="6 7">
    <name type="scientific">Rhizobium rhizophilum</name>
    <dbReference type="NCBI Taxonomy" id="1850373"/>
    <lineage>
        <taxon>Bacteria</taxon>
        <taxon>Pseudomonadati</taxon>
        <taxon>Pseudomonadota</taxon>
        <taxon>Alphaproteobacteria</taxon>
        <taxon>Hyphomicrobiales</taxon>
        <taxon>Rhizobiaceae</taxon>
        <taxon>Rhizobium/Agrobacterium group</taxon>
        <taxon>Rhizobium</taxon>
    </lineage>
</organism>
<protein>
    <submittedName>
        <fullName evidence="6">ATP-binding cassette domain-containing protein</fullName>
    </submittedName>
</protein>
<evidence type="ECO:0000256" key="1">
    <source>
        <dbReference type="ARBA" id="ARBA00005417"/>
    </source>
</evidence>
<keyword evidence="7" id="KW-1185">Reference proteome</keyword>
<dbReference type="InterPro" id="IPR017871">
    <property type="entry name" value="ABC_transporter-like_CS"/>
</dbReference>
<evidence type="ECO:0000313" key="7">
    <source>
        <dbReference type="Proteomes" id="UP000309667"/>
    </source>
</evidence>
<dbReference type="EMBL" id="STGT01000004">
    <property type="protein sequence ID" value="THV12375.1"/>
    <property type="molecule type" value="Genomic_DNA"/>
</dbReference>
<dbReference type="InterPro" id="IPR003593">
    <property type="entry name" value="AAA+_ATPase"/>
</dbReference>
<evidence type="ECO:0000256" key="3">
    <source>
        <dbReference type="ARBA" id="ARBA00022741"/>
    </source>
</evidence>
<keyword evidence="2" id="KW-0813">Transport</keyword>
<dbReference type="InterPro" id="IPR017911">
    <property type="entry name" value="MacB-like_ATP-bd"/>
</dbReference>
<dbReference type="InterPro" id="IPR027417">
    <property type="entry name" value="P-loop_NTPase"/>
</dbReference>
<dbReference type="Proteomes" id="UP000309667">
    <property type="component" value="Unassembled WGS sequence"/>
</dbReference>
<dbReference type="CDD" id="cd03255">
    <property type="entry name" value="ABC_MJ0796_LolCDE_FtsE"/>
    <property type="match status" value="1"/>
</dbReference>
<gene>
    <name evidence="6" type="ORF">E9677_16465</name>
</gene>
<comment type="similarity">
    <text evidence="1">Belongs to the ABC transporter superfamily.</text>
</comment>
<dbReference type="SMART" id="SM00382">
    <property type="entry name" value="AAA"/>
    <property type="match status" value="1"/>
</dbReference>
<dbReference type="Gene3D" id="3.40.50.300">
    <property type="entry name" value="P-loop containing nucleotide triphosphate hydrolases"/>
    <property type="match status" value="1"/>
</dbReference>
<name>A0ABY2QQT3_9HYPH</name>
<dbReference type="PANTHER" id="PTHR24220">
    <property type="entry name" value="IMPORT ATP-BINDING PROTEIN"/>
    <property type="match status" value="1"/>
</dbReference>
<dbReference type="InterPro" id="IPR015854">
    <property type="entry name" value="ABC_transpr_LolD-like"/>
</dbReference>
<keyword evidence="4 6" id="KW-0067">ATP-binding</keyword>
<accession>A0ABY2QQT3</accession>
<dbReference type="PROSITE" id="PS00211">
    <property type="entry name" value="ABC_TRANSPORTER_1"/>
    <property type="match status" value="1"/>
</dbReference>
<proteinExistence type="inferred from homology"/>
<dbReference type="PROSITE" id="PS50893">
    <property type="entry name" value="ABC_TRANSPORTER_2"/>
    <property type="match status" value="1"/>
</dbReference>
<evidence type="ECO:0000259" key="5">
    <source>
        <dbReference type="PROSITE" id="PS50893"/>
    </source>
</evidence>
<sequence length="240" mass="26022">MSDYPISVRNLNHWFGRGEARKQAIFDLSLDIAPGSLTVMVGPSGSGKTTVLTLMGCLRQVEDGSVQLLGHELRGADEPTLEALRRNLGFIFQAHNLHESLTARQNVMMGLQVHGTGDESLRNQAVEHMLELIGLGHRLDYLPGNLSGGQKQRVAIARALIGGPRVVFADEPTAALDKDSGHQVVAMLKALGRERGTTTVMVTHDSRILDMADRVITLEDGRLVRDQGAVVGMSDQLNNS</sequence>
<keyword evidence="3" id="KW-0547">Nucleotide-binding</keyword>
<evidence type="ECO:0000256" key="2">
    <source>
        <dbReference type="ARBA" id="ARBA00022448"/>
    </source>
</evidence>
<dbReference type="RefSeq" id="WP_136559172.1">
    <property type="nucleotide sequence ID" value="NZ_STGT01000004.1"/>
</dbReference>
<dbReference type="Pfam" id="PF00005">
    <property type="entry name" value="ABC_tran"/>
    <property type="match status" value="1"/>
</dbReference>
<reference evidence="6 7" key="1">
    <citation type="submission" date="2019-04" db="EMBL/GenBank/DDBJ databases">
        <title>Genome sequence of strain 7209-2.</title>
        <authorList>
            <person name="Gao J."/>
            <person name="Sun J."/>
        </authorList>
    </citation>
    <scope>NUCLEOTIDE SEQUENCE [LARGE SCALE GENOMIC DNA]</scope>
    <source>
        <strain evidence="6 7">7209-2</strain>
    </source>
</reference>